<evidence type="ECO:0000259" key="5">
    <source>
        <dbReference type="Pfam" id="PF09444"/>
    </source>
</evidence>
<evidence type="ECO:0000313" key="7">
    <source>
        <dbReference type="Proteomes" id="UP001187682"/>
    </source>
</evidence>
<feature type="compositionally biased region" description="Acidic residues" evidence="4">
    <location>
        <begin position="649"/>
        <end position="665"/>
    </location>
</feature>
<dbReference type="InterPro" id="IPR024146">
    <property type="entry name" value="Claspin"/>
</dbReference>
<keyword evidence="2" id="KW-0597">Phosphoprotein</keyword>
<comment type="subcellular location">
    <subcellularLocation>
        <location evidence="1">Nucleus</location>
    </subcellularLocation>
</comment>
<feature type="compositionally biased region" description="Polar residues" evidence="4">
    <location>
        <begin position="331"/>
        <end position="342"/>
    </location>
</feature>
<feature type="compositionally biased region" description="Basic and acidic residues" evidence="4">
    <location>
        <begin position="550"/>
        <end position="575"/>
    </location>
</feature>
<dbReference type="PANTHER" id="PTHR14396">
    <property type="entry name" value="CLASPIN"/>
    <property type="match status" value="1"/>
</dbReference>
<feature type="compositionally biased region" description="Acidic residues" evidence="4">
    <location>
        <begin position="955"/>
        <end position="981"/>
    </location>
</feature>
<evidence type="ECO:0000256" key="2">
    <source>
        <dbReference type="ARBA" id="ARBA00022553"/>
    </source>
</evidence>
<feature type="region of interest" description="Disordered" evidence="4">
    <location>
        <begin position="1"/>
        <end position="277"/>
    </location>
</feature>
<evidence type="ECO:0000313" key="6">
    <source>
        <dbReference type="EMBL" id="SPO06636.1"/>
    </source>
</evidence>
<feature type="compositionally biased region" description="Basic and acidic residues" evidence="4">
    <location>
        <begin position="928"/>
        <end position="954"/>
    </location>
</feature>
<proteinExistence type="predicted"/>
<feature type="compositionally biased region" description="Basic and acidic residues" evidence="4">
    <location>
        <begin position="988"/>
        <end position="1002"/>
    </location>
</feature>
<feature type="region of interest" description="Disordered" evidence="4">
    <location>
        <begin position="1036"/>
        <end position="1062"/>
    </location>
</feature>
<feature type="compositionally biased region" description="Acidic residues" evidence="4">
    <location>
        <begin position="580"/>
        <end position="624"/>
    </location>
</feature>
<dbReference type="Proteomes" id="UP001187682">
    <property type="component" value="Unassembled WGS sequence"/>
</dbReference>
<feature type="compositionally biased region" description="Polar residues" evidence="4">
    <location>
        <begin position="1139"/>
        <end position="1150"/>
    </location>
</feature>
<dbReference type="GO" id="GO:0010997">
    <property type="term" value="F:anaphase-promoting complex binding"/>
    <property type="evidence" value="ECO:0007669"/>
    <property type="project" value="TreeGrafter"/>
</dbReference>
<feature type="region of interest" description="Disordered" evidence="4">
    <location>
        <begin position="866"/>
        <end position="1002"/>
    </location>
</feature>
<dbReference type="InterPro" id="IPR018564">
    <property type="entry name" value="Repl_chkpnt_MRC1_dom"/>
</dbReference>
<sequence>MSSTRSSSPSEHSASEKYTSPKSKIRALLATVGSDSEEDSPNSASKPSERSQIDNDADTSEDDIVRPRGRFAARMMDSIESATDNTVRTETNTEGAPESARDRVRRLLRLDASNSQDPDTQEQAAAKDTEGDDEVLPATPRRRKHTARVSAPSTPSTPGLASHAPALSPGLFVSPGPSPGLFVSPGQKSAAGDDFMPEDDNDTALPKLKNSRFQALIDRKRREKEAREAEEEAKRAARPAFIYDDDEGDLSGITDDEAGRKLTQQTRPQRKAGKKAIEEMNRETQRMARRMQLKHQAMTKKKITKATLFEKFGFRPAGAAAAAPVAEESKLGSSSRPTSPTSDAEMGEVETPPSSPPTTTTEKADQTLETEVVPEEDFAPFDQIPASSPREAKAKDAAVGVDTPAMDPEAAGTIQPKRRVRVKLPPPTVSLAALDSDDDLRIAAPKNSKLDALFNRIPNNKNEEPGALKVFRCLAQVSSPGKKPHGKKTSSGMTAAEMQAMLRERAREQARVEKERRIEMLKAKGIVIQTEEERRKEIEEVEDIVSRAREEAEEIMQRERSEAKQERKERAKNGEVDPLGWDDSEDDEDFEVSAGEEGDDEDEREIELSGSEDEDNADGSEDEAANPLFENEADEDGSESSDVDKEMETVDEPAADQMDDVDDDQSTPLPRVRRAKNTRVLSDDEDEDVAIEATPKPKPGFFKSPAAPGTDSPAAPTSVLRSARKTFIPGLPIAPSKPAGLGLTQMFAGTMDDSSQMDMPTQSMDSPRPTFDPFAGPAFAKSQDMEDDDDVIMDSQPLQETQGVSQGGVNLHYSQTQMRGLDSLAREDTQLSDFIPLTQDYGLEEHTPLRERFVDAPTSTIATVSAGGPTQVVHESPLIRRGRLRRKMDVDPVPAAADQASKEGEQDESRASPERDEFGFNTTSAFDAMKKAAKHEDRVKRQKEFDRKRSKANEMVDEQAAESEDEYAGLGGADDDDESDSDLGSVKDLIDDEKKENTAEDERKLAAFYADRERVDAEREVNKLFKDITTGALRRKRANDYDLSDSDDGGEARKRRKRMQFAKMQKALFADERVKKMSEKPGNEAFLRTLEDRMSGDEMDFIDIIDDGESEEESSQSQSQPRSRSRSQDRQGQAEVLVPNSQPTTTTDRPSANMRRTKGGRKPSNIGDIRQSLSTLLDEPASSVIAPTEIDSESEDDEFRSNKENVSPRRHSGAVQDRISSRRTSSSGSSVNGRHAFAMGSTQQGFKAPTLLRRATSNSLVSNLTSTSGGSGDGAGADGGMFGDKIKKAVGRGSGVAFGGAEPKGSSFGRKAAETGAGAEAKRKERKMKDVEARLKAARGLFGGVAFE</sequence>
<protein>
    <submittedName>
        <fullName evidence="6">Related to MRC1 - Mediator of the Replication Checkpoint</fullName>
    </submittedName>
</protein>
<evidence type="ECO:0000256" key="3">
    <source>
        <dbReference type="ARBA" id="ARBA00023242"/>
    </source>
</evidence>
<dbReference type="GO" id="GO:0007095">
    <property type="term" value="P:mitotic G2 DNA damage checkpoint signaling"/>
    <property type="evidence" value="ECO:0007669"/>
    <property type="project" value="TreeGrafter"/>
</dbReference>
<gene>
    <name evidence="6" type="ORF">DNG_09328</name>
</gene>
<feature type="domain" description="DNA replication checkpoint mediator MRC1" evidence="5">
    <location>
        <begin position="948"/>
        <end position="1088"/>
    </location>
</feature>
<feature type="compositionally biased region" description="Polar residues" evidence="4">
    <location>
        <begin position="80"/>
        <end position="94"/>
    </location>
</feature>
<name>A0AAE8N5G2_9PEZI</name>
<dbReference type="GO" id="GO:0033314">
    <property type="term" value="P:mitotic DNA replication checkpoint signaling"/>
    <property type="evidence" value="ECO:0007669"/>
    <property type="project" value="TreeGrafter"/>
</dbReference>
<feature type="compositionally biased region" description="Acidic residues" evidence="4">
    <location>
        <begin position="1097"/>
        <end position="1114"/>
    </location>
</feature>
<feature type="compositionally biased region" description="Basic and acidic residues" evidence="4">
    <location>
        <begin position="900"/>
        <end position="918"/>
    </location>
</feature>
<evidence type="ECO:0000256" key="4">
    <source>
        <dbReference type="SAM" id="MobiDB-lite"/>
    </source>
</evidence>
<evidence type="ECO:0000256" key="1">
    <source>
        <dbReference type="ARBA" id="ARBA00004123"/>
    </source>
</evidence>
<comment type="caution">
    <text evidence="6">The sequence shown here is derived from an EMBL/GenBank/DDBJ whole genome shotgun (WGS) entry which is preliminary data.</text>
</comment>
<feature type="compositionally biased region" description="Polar residues" evidence="4">
    <location>
        <begin position="752"/>
        <end position="765"/>
    </location>
</feature>
<feature type="compositionally biased region" description="Acidic residues" evidence="4">
    <location>
        <begin position="631"/>
        <end position="641"/>
    </location>
</feature>
<feature type="region of interest" description="Disordered" evidence="4">
    <location>
        <begin position="751"/>
        <end position="788"/>
    </location>
</feature>
<keyword evidence="3" id="KW-0539">Nucleus</keyword>
<dbReference type="EMBL" id="ONZQ02000016">
    <property type="protein sequence ID" value="SPO06636.1"/>
    <property type="molecule type" value="Genomic_DNA"/>
</dbReference>
<reference evidence="6" key="1">
    <citation type="submission" date="2018-03" db="EMBL/GenBank/DDBJ databases">
        <authorList>
            <person name="Guldener U."/>
        </authorList>
    </citation>
    <scope>NUCLEOTIDE SEQUENCE</scope>
</reference>
<feature type="region of interest" description="Disordered" evidence="4">
    <location>
        <begin position="1076"/>
        <end position="1246"/>
    </location>
</feature>
<feature type="compositionally biased region" description="Low complexity" evidence="4">
    <location>
        <begin position="1"/>
        <end position="12"/>
    </location>
</feature>
<feature type="region of interest" description="Disordered" evidence="4">
    <location>
        <begin position="318"/>
        <end position="422"/>
    </location>
</feature>
<dbReference type="PANTHER" id="PTHR14396:SF10">
    <property type="entry name" value="CLASPIN"/>
    <property type="match status" value="1"/>
</dbReference>
<keyword evidence="7" id="KW-1185">Reference proteome</keyword>
<feature type="compositionally biased region" description="Polar residues" evidence="4">
    <location>
        <begin position="112"/>
        <end position="123"/>
    </location>
</feature>
<feature type="region of interest" description="Disordered" evidence="4">
    <location>
        <begin position="1297"/>
        <end position="1328"/>
    </location>
</feature>
<feature type="compositionally biased region" description="Basic and acidic residues" evidence="4">
    <location>
        <begin position="217"/>
        <end position="235"/>
    </location>
</feature>
<organism evidence="6 7">
    <name type="scientific">Cephalotrichum gorgonifer</name>
    <dbReference type="NCBI Taxonomy" id="2041049"/>
    <lineage>
        <taxon>Eukaryota</taxon>
        <taxon>Fungi</taxon>
        <taxon>Dikarya</taxon>
        <taxon>Ascomycota</taxon>
        <taxon>Pezizomycotina</taxon>
        <taxon>Sordariomycetes</taxon>
        <taxon>Hypocreomycetidae</taxon>
        <taxon>Microascales</taxon>
        <taxon>Microascaceae</taxon>
        <taxon>Cephalotrichum</taxon>
    </lineage>
</organism>
<dbReference type="Pfam" id="PF09444">
    <property type="entry name" value="MRC1"/>
    <property type="match status" value="1"/>
</dbReference>
<accession>A0AAE8N5G2</accession>
<feature type="region of interest" description="Disordered" evidence="4">
    <location>
        <begin position="550"/>
        <end position="718"/>
    </location>
</feature>
<dbReference type="GO" id="GO:0005634">
    <property type="term" value="C:nucleus"/>
    <property type="evidence" value="ECO:0007669"/>
    <property type="project" value="UniProtKB-SubCell"/>
</dbReference>